<organism evidence="2 3">
    <name type="scientific">Venturia inaequalis</name>
    <name type="common">Apple scab fungus</name>
    <dbReference type="NCBI Taxonomy" id="5025"/>
    <lineage>
        <taxon>Eukaryota</taxon>
        <taxon>Fungi</taxon>
        <taxon>Dikarya</taxon>
        <taxon>Ascomycota</taxon>
        <taxon>Pezizomycotina</taxon>
        <taxon>Dothideomycetes</taxon>
        <taxon>Pleosporomycetidae</taxon>
        <taxon>Venturiales</taxon>
        <taxon>Venturiaceae</taxon>
        <taxon>Venturia</taxon>
    </lineage>
</organism>
<evidence type="ECO:0000256" key="1">
    <source>
        <dbReference type="SAM" id="MobiDB-lite"/>
    </source>
</evidence>
<name>A0A8H3UCF3_VENIN</name>
<proteinExistence type="predicted"/>
<feature type="compositionally biased region" description="Gly residues" evidence="1">
    <location>
        <begin position="374"/>
        <end position="384"/>
    </location>
</feature>
<dbReference type="EMBL" id="WNWQ01000497">
    <property type="protein sequence ID" value="KAE9966951.1"/>
    <property type="molecule type" value="Genomic_DNA"/>
</dbReference>
<feature type="region of interest" description="Disordered" evidence="1">
    <location>
        <begin position="287"/>
        <end position="507"/>
    </location>
</feature>
<dbReference type="Proteomes" id="UP000433883">
    <property type="component" value="Unassembled WGS sequence"/>
</dbReference>
<accession>A0A8H3UCF3</accession>
<reference evidence="2 3" key="1">
    <citation type="submission" date="2019-11" db="EMBL/GenBank/DDBJ databases">
        <title>Venturia inaequalis Genome Resource.</title>
        <authorList>
            <person name="Lichtner F.J."/>
        </authorList>
    </citation>
    <scope>NUCLEOTIDE SEQUENCE [LARGE SCALE GENOMIC DNA]</scope>
    <source>
        <strain evidence="2">Bline_iso_100314</strain>
    </source>
</reference>
<evidence type="ECO:0000313" key="3">
    <source>
        <dbReference type="Proteomes" id="UP000433883"/>
    </source>
</evidence>
<evidence type="ECO:0000313" key="2">
    <source>
        <dbReference type="EMBL" id="KAE9966951.1"/>
    </source>
</evidence>
<sequence>MSVNRPPIDNPPPFEIDPDQFGKTINISLDPTTTVRNSWILYQIGVFASRKYIDQQLFEAFKDAFEDWELADFAKVDKAANRDLYNYLRQHGVPVKRRHGGGYGVVLRNMAQQDTYTPLTDEELRILLREYNGVIQSAANPNYIGSPALSTRSAFRTPPNLIIPSTTTPQGLPPRPPVPYQPIPTRGISKLRLRDAPSTEYEQPIQGQEQIRQGGTPRQEYAVVGVKYTFQPNLEGWNVPIPPLPSTAGDTGYEPVEQREGPSQASLHAEIQSLRAKIEAQLPRHFGAPQDEFGAPQADFRGPNHQIGAPQRNVGAPQGEAGGPMGGPREVGAPQRNVGAPQDEVGGPRQVGAPQGEVGGPMGGPRQVGAPQGEVGGPMGGPRQVGGPRQQVGTPKPDLGAPQRDFGGPRNHFGVPQDTGAHQRDFRGPKDYFGAPQDHFGRHGNATGYQKEHGEPQGHWTETGRTQYQAGGYQADFGAPQGSWQQVGGPQANVGAPQESWERVGRH</sequence>
<protein>
    <submittedName>
        <fullName evidence="2">Uncharacterized protein</fullName>
    </submittedName>
</protein>
<feature type="region of interest" description="Disordered" evidence="1">
    <location>
        <begin position="241"/>
        <end position="263"/>
    </location>
</feature>
<comment type="caution">
    <text evidence="2">The sequence shown here is derived from an EMBL/GenBank/DDBJ whole genome shotgun (WGS) entry which is preliminary data.</text>
</comment>
<gene>
    <name evidence="2" type="ORF">BLS_006670</name>
</gene>
<dbReference type="AlphaFoldDB" id="A0A8H3UCF3"/>
<feature type="compositionally biased region" description="Basic and acidic residues" evidence="1">
    <location>
        <begin position="421"/>
        <end position="430"/>
    </location>
</feature>